<keyword evidence="3" id="KW-1185">Reference proteome</keyword>
<dbReference type="PANTHER" id="PTHR40078:SF1">
    <property type="entry name" value="INTEGRAL MEMBRANE PROTEIN"/>
    <property type="match status" value="1"/>
</dbReference>
<reference evidence="2" key="1">
    <citation type="submission" date="2021-01" db="EMBL/GenBank/DDBJ databases">
        <title>Genomic Encyclopedia of Type Strains, Phase IV (KMG-IV): sequencing the most valuable type-strain genomes for metagenomic binning, comparative biology and taxonomic classification.</title>
        <authorList>
            <person name="Goeker M."/>
        </authorList>
    </citation>
    <scope>NUCLEOTIDE SEQUENCE</scope>
    <source>
        <strain evidence="2">DSM 21943</strain>
    </source>
</reference>
<accession>A0ABS2SQQ7</accession>
<keyword evidence="1" id="KW-0472">Membrane</keyword>
<dbReference type="EMBL" id="JAFBCV010000002">
    <property type="protein sequence ID" value="MBM7837838.1"/>
    <property type="molecule type" value="Genomic_DNA"/>
</dbReference>
<comment type="caution">
    <text evidence="2">The sequence shown here is derived from an EMBL/GenBank/DDBJ whole genome shotgun (WGS) entry which is preliminary data.</text>
</comment>
<evidence type="ECO:0000256" key="1">
    <source>
        <dbReference type="SAM" id="Phobius"/>
    </source>
</evidence>
<organism evidence="2 3">
    <name type="scientific">Shouchella xiaoxiensis</name>
    <dbReference type="NCBI Taxonomy" id="766895"/>
    <lineage>
        <taxon>Bacteria</taxon>
        <taxon>Bacillati</taxon>
        <taxon>Bacillota</taxon>
        <taxon>Bacilli</taxon>
        <taxon>Bacillales</taxon>
        <taxon>Bacillaceae</taxon>
        <taxon>Shouchella</taxon>
    </lineage>
</organism>
<proteinExistence type="predicted"/>
<feature type="transmembrane region" description="Helical" evidence="1">
    <location>
        <begin position="156"/>
        <end position="174"/>
    </location>
</feature>
<sequence length="215" mass="23575">MKLTQRYLFFTIGLFFMGLGISLTAKSELGNSPISSVPYVLSLAFPLTLGAFTFLLMALFVLIQWGILGRHFPPLQWIQLALAPILGVFIDFGLLLASFIHPNLFIEKLAVLILGCVFIAIGVYIQVEAKTVMNAGEAIIKVLSQKTKIEFGTMKIIFDWSLVAISTMLSLAFFGGLHGIGVGTIISAFLVGFLIKALRKFLGVNRFQSSKKINP</sequence>
<feature type="transmembrane region" description="Helical" evidence="1">
    <location>
        <begin position="45"/>
        <end position="68"/>
    </location>
</feature>
<dbReference type="RefSeq" id="WP_204464928.1">
    <property type="nucleotide sequence ID" value="NZ_JAFBCV010000002.1"/>
</dbReference>
<evidence type="ECO:0000313" key="3">
    <source>
        <dbReference type="Proteomes" id="UP001179280"/>
    </source>
</evidence>
<name>A0ABS2SQQ7_9BACI</name>
<gene>
    <name evidence="2" type="ORF">JOC54_001069</name>
</gene>
<feature type="transmembrane region" description="Helical" evidence="1">
    <location>
        <begin position="106"/>
        <end position="125"/>
    </location>
</feature>
<feature type="transmembrane region" description="Helical" evidence="1">
    <location>
        <begin position="80"/>
        <end position="100"/>
    </location>
</feature>
<keyword evidence="1" id="KW-1133">Transmembrane helix</keyword>
<dbReference type="InterPro" id="IPR038750">
    <property type="entry name" value="YczE/YyaS-like"/>
</dbReference>
<evidence type="ECO:0000313" key="2">
    <source>
        <dbReference type="EMBL" id="MBM7837838.1"/>
    </source>
</evidence>
<dbReference type="PANTHER" id="PTHR40078">
    <property type="entry name" value="INTEGRAL MEMBRANE PROTEIN-RELATED"/>
    <property type="match status" value="1"/>
</dbReference>
<feature type="transmembrane region" description="Helical" evidence="1">
    <location>
        <begin position="180"/>
        <end position="198"/>
    </location>
</feature>
<protein>
    <submittedName>
        <fullName evidence="2">Membrane protein YczE</fullName>
    </submittedName>
</protein>
<dbReference type="Pfam" id="PF19700">
    <property type="entry name" value="DUF6198"/>
    <property type="match status" value="1"/>
</dbReference>
<dbReference type="Proteomes" id="UP001179280">
    <property type="component" value="Unassembled WGS sequence"/>
</dbReference>
<feature type="transmembrane region" description="Helical" evidence="1">
    <location>
        <begin position="7"/>
        <end position="25"/>
    </location>
</feature>
<keyword evidence="1" id="KW-0812">Transmembrane</keyword>